<keyword evidence="2" id="KW-1185">Reference proteome</keyword>
<dbReference type="RefSeq" id="WP_211955475.1">
    <property type="nucleotide sequence ID" value="NZ_CAJPVI010000029.1"/>
</dbReference>
<proteinExistence type="predicted"/>
<sequence length="299" mass="32422">MNKSIHIFNKTLATSTLAAASLAAHGVPIEPGDYIPLPGGSFIGVGYYNYAHSEKLNVDGVGDIKNDTSLNLNSGLLRAVWYPKTSSLSYNLQMLMPFASVNSEVAGASASTNGVRAGDPMFGAVVWPLNDPQNGRYLGLASITSFPLGSYDRFRPVSVGRNTWTENLQAVFVQQFKSGWQLDVAGDVIFYGDNNDYGAAATGKTFSQKNTYQLQLWLSKQLTPATGAGIGYTIVKGGQQKVDGQPNGLRTDYQQVRLYASHFLNKTWQVLGEVNHAFATTGGFNQDFGLTLRVVKLFQ</sequence>
<gene>
    <name evidence="1" type="ORF">LMG26411_04493</name>
</gene>
<evidence type="ECO:0000313" key="1">
    <source>
        <dbReference type="EMBL" id="CAG2153881.1"/>
    </source>
</evidence>
<dbReference type="InterPro" id="IPR025737">
    <property type="entry name" value="FApF"/>
</dbReference>
<evidence type="ECO:0008006" key="3">
    <source>
        <dbReference type="Google" id="ProtNLM"/>
    </source>
</evidence>
<reference evidence="1 2" key="1">
    <citation type="submission" date="2021-03" db="EMBL/GenBank/DDBJ databases">
        <authorList>
            <person name="Peeters C."/>
        </authorList>
    </citation>
    <scope>NUCLEOTIDE SEQUENCE [LARGE SCALE GENOMIC DNA]</scope>
    <source>
        <strain evidence="1 2">LMG 26411</strain>
    </source>
</reference>
<comment type="caution">
    <text evidence="1">The sequence shown here is derived from an EMBL/GenBank/DDBJ whole genome shotgun (WGS) entry which is preliminary data.</text>
</comment>
<name>A0ABM8TLR2_9BURK</name>
<dbReference type="Proteomes" id="UP000672657">
    <property type="component" value="Unassembled WGS sequence"/>
</dbReference>
<dbReference type="EMBL" id="CAJPVI010000029">
    <property type="protein sequence ID" value="CAG2153881.1"/>
    <property type="molecule type" value="Genomic_DNA"/>
</dbReference>
<protein>
    <recommendedName>
        <fullName evidence="3">Transporter</fullName>
    </recommendedName>
</protein>
<evidence type="ECO:0000313" key="2">
    <source>
        <dbReference type="Proteomes" id="UP000672657"/>
    </source>
</evidence>
<accession>A0ABM8TLR2</accession>
<dbReference type="Pfam" id="PF13557">
    <property type="entry name" value="Phenol_MetA_deg"/>
    <property type="match status" value="1"/>
</dbReference>
<organism evidence="1 2">
    <name type="scientific">Cupriavidus numazuensis</name>
    <dbReference type="NCBI Taxonomy" id="221992"/>
    <lineage>
        <taxon>Bacteria</taxon>
        <taxon>Pseudomonadati</taxon>
        <taxon>Pseudomonadota</taxon>
        <taxon>Betaproteobacteria</taxon>
        <taxon>Burkholderiales</taxon>
        <taxon>Burkholderiaceae</taxon>
        <taxon>Cupriavidus</taxon>
    </lineage>
</organism>
<dbReference type="SUPFAM" id="SSF56935">
    <property type="entry name" value="Porins"/>
    <property type="match status" value="1"/>
</dbReference>